<evidence type="ECO:0000313" key="2">
    <source>
        <dbReference type="EMBL" id="CAB3389032.1"/>
    </source>
</evidence>
<proteinExistence type="predicted"/>
<evidence type="ECO:0000256" key="1">
    <source>
        <dbReference type="SAM" id="MobiDB-lite"/>
    </source>
</evidence>
<accession>A0A8S1DY57</accession>
<name>A0A8S1DY57_9INSE</name>
<keyword evidence="3" id="KW-1185">Reference proteome</keyword>
<feature type="compositionally biased region" description="Basic and acidic residues" evidence="1">
    <location>
        <begin position="21"/>
        <end position="33"/>
    </location>
</feature>
<evidence type="ECO:0000313" key="3">
    <source>
        <dbReference type="Proteomes" id="UP000494165"/>
    </source>
</evidence>
<feature type="region of interest" description="Disordered" evidence="1">
    <location>
        <begin position="1"/>
        <end position="159"/>
    </location>
</feature>
<sequence length="159" mass="17477">MLRRRRETSAGGVAKVPEASPKTRDFEYFRAETECDASDTVREASPPCDASDKLELPSRPGPSTYRTSNFARPLGLSVDSPERRESFIPECEPAKPNNPSPRPEGTSFNVDQPQRNASSPDTRTVCIAKGMNDGPRVTREKLHELTSRLGSEAPTSNTD</sequence>
<feature type="compositionally biased region" description="Polar residues" evidence="1">
    <location>
        <begin position="106"/>
        <end position="122"/>
    </location>
</feature>
<dbReference type="Proteomes" id="UP000494165">
    <property type="component" value="Unassembled WGS sequence"/>
</dbReference>
<dbReference type="EMBL" id="CADEPI010001126">
    <property type="protein sequence ID" value="CAB3389032.1"/>
    <property type="molecule type" value="Genomic_DNA"/>
</dbReference>
<feature type="compositionally biased region" description="Basic and acidic residues" evidence="1">
    <location>
        <begin position="136"/>
        <end position="146"/>
    </location>
</feature>
<protein>
    <submittedName>
        <fullName evidence="2">Uncharacterized protein</fullName>
    </submittedName>
</protein>
<dbReference type="AlphaFoldDB" id="A0A8S1DY57"/>
<organism evidence="2 3">
    <name type="scientific">Cloeon dipterum</name>
    <dbReference type="NCBI Taxonomy" id="197152"/>
    <lineage>
        <taxon>Eukaryota</taxon>
        <taxon>Metazoa</taxon>
        <taxon>Ecdysozoa</taxon>
        <taxon>Arthropoda</taxon>
        <taxon>Hexapoda</taxon>
        <taxon>Insecta</taxon>
        <taxon>Pterygota</taxon>
        <taxon>Palaeoptera</taxon>
        <taxon>Ephemeroptera</taxon>
        <taxon>Pisciforma</taxon>
        <taxon>Baetidae</taxon>
        <taxon>Cloeon</taxon>
    </lineage>
</organism>
<comment type="caution">
    <text evidence="2">The sequence shown here is derived from an EMBL/GenBank/DDBJ whole genome shotgun (WGS) entry which is preliminary data.</text>
</comment>
<gene>
    <name evidence="2" type="ORF">CLODIP_2_CD11157</name>
</gene>
<reference evidence="2 3" key="1">
    <citation type="submission" date="2020-04" db="EMBL/GenBank/DDBJ databases">
        <authorList>
            <person name="Alioto T."/>
            <person name="Alioto T."/>
            <person name="Gomez Garrido J."/>
        </authorList>
    </citation>
    <scope>NUCLEOTIDE SEQUENCE [LARGE SCALE GENOMIC DNA]</scope>
</reference>